<sequence length="154" mass="16382">MRPSLFLILPAAVALRTCKLTPSNSAWPSMRELAALNSSIGGALLQTRPAASSCYRGNPFHSPIECKTVNASWSESAFHASLPESITSPLYANNSCLPPDAPGYNATAGCTLGGYPNYVVNATNDVQIAVAARWASHRNICIVIKGTGYDLNKR</sequence>
<name>A0A014N1D7_9HYPO</name>
<reference evidence="2 3" key="1">
    <citation type="submission" date="2014-02" db="EMBL/GenBank/DDBJ databases">
        <title>The genome sequence of the entomopathogenic fungus Metarhizium robertsii ARSEF 2575.</title>
        <authorList>
            <person name="Giuliano Garisto Donzelli B."/>
            <person name="Roe B.A."/>
            <person name="Macmil S.L."/>
            <person name="Krasnoff S.B."/>
            <person name="Gibson D.M."/>
        </authorList>
    </citation>
    <scope>NUCLEOTIDE SEQUENCE [LARGE SCALE GENOMIC DNA]</scope>
    <source>
        <strain evidence="2 3">ARSEF 2575</strain>
    </source>
</reference>
<comment type="caution">
    <text evidence="2">The sequence shown here is derived from an EMBL/GenBank/DDBJ whole genome shotgun (WGS) entry which is preliminary data.</text>
</comment>
<organism evidence="2 3">
    <name type="scientific">Metarhizium robertsii</name>
    <dbReference type="NCBI Taxonomy" id="568076"/>
    <lineage>
        <taxon>Eukaryota</taxon>
        <taxon>Fungi</taxon>
        <taxon>Dikarya</taxon>
        <taxon>Ascomycota</taxon>
        <taxon>Pezizomycotina</taxon>
        <taxon>Sordariomycetes</taxon>
        <taxon>Hypocreomycetidae</taxon>
        <taxon>Hypocreales</taxon>
        <taxon>Clavicipitaceae</taxon>
        <taxon>Metarhizium</taxon>
    </lineage>
</organism>
<proteinExistence type="predicted"/>
<evidence type="ECO:0000313" key="3">
    <source>
        <dbReference type="Proteomes" id="UP000030151"/>
    </source>
</evidence>
<dbReference type="Proteomes" id="UP000030151">
    <property type="component" value="Unassembled WGS sequence"/>
</dbReference>
<evidence type="ECO:0008006" key="4">
    <source>
        <dbReference type="Google" id="ProtNLM"/>
    </source>
</evidence>
<dbReference type="HOGENOM" id="CLU_1594272_0_0_1"/>
<accession>A0A014N1D7</accession>
<feature type="chain" id="PRO_5001472469" description="FAD linked oxidase N-terminal domain-containing protein" evidence="1">
    <location>
        <begin position="19"/>
        <end position="154"/>
    </location>
</feature>
<dbReference type="InterPro" id="IPR016169">
    <property type="entry name" value="FAD-bd_PCMH_sub2"/>
</dbReference>
<protein>
    <recommendedName>
        <fullName evidence="4">FAD linked oxidase N-terminal domain-containing protein</fullName>
    </recommendedName>
</protein>
<dbReference type="AlphaFoldDB" id="A0A014N1D7"/>
<feature type="signal peptide" evidence="1">
    <location>
        <begin position="1"/>
        <end position="18"/>
    </location>
</feature>
<evidence type="ECO:0000313" key="2">
    <source>
        <dbReference type="EMBL" id="EXU99309.1"/>
    </source>
</evidence>
<evidence type="ECO:0000256" key="1">
    <source>
        <dbReference type="SAM" id="SignalP"/>
    </source>
</evidence>
<dbReference type="Gene3D" id="3.30.465.10">
    <property type="match status" value="1"/>
</dbReference>
<keyword evidence="1" id="KW-0732">Signal</keyword>
<dbReference type="EMBL" id="JELW01000019">
    <property type="protein sequence ID" value="EXU99309.1"/>
    <property type="molecule type" value="Genomic_DNA"/>
</dbReference>
<gene>
    <name evidence="2" type="ORF">X797_007444</name>
</gene>